<dbReference type="EMBL" id="CP072759">
    <property type="protein sequence ID" value="QUC23558.1"/>
    <property type="molecule type" value="Genomic_DNA"/>
</dbReference>
<dbReference type="KEGG" id="uvi:66068576"/>
<proteinExistence type="predicted"/>
<dbReference type="AlphaFoldDB" id="A0A8E5HYC6"/>
<gene>
    <name evidence="1" type="ORF">UV8b_07799</name>
</gene>
<evidence type="ECO:0000313" key="2">
    <source>
        <dbReference type="Proteomes" id="UP000027002"/>
    </source>
</evidence>
<organism evidence="1 2">
    <name type="scientific">Ustilaginoidea virens</name>
    <name type="common">Rice false smut fungus</name>
    <name type="synonym">Villosiclava virens</name>
    <dbReference type="NCBI Taxonomy" id="1159556"/>
    <lineage>
        <taxon>Eukaryota</taxon>
        <taxon>Fungi</taxon>
        <taxon>Dikarya</taxon>
        <taxon>Ascomycota</taxon>
        <taxon>Pezizomycotina</taxon>
        <taxon>Sordariomycetes</taxon>
        <taxon>Hypocreomycetidae</taxon>
        <taxon>Hypocreales</taxon>
        <taxon>Clavicipitaceae</taxon>
        <taxon>Ustilaginoidea</taxon>
    </lineage>
</organism>
<keyword evidence="2" id="KW-1185">Reference proteome</keyword>
<dbReference type="Proteomes" id="UP000027002">
    <property type="component" value="Chromosome 7"/>
</dbReference>
<sequence length="67" mass="7658">MDVNKLWITFAPRSAKTGAVQKLFCAEILHSVKEEIFAGHVHTCLPSHPILPHRSYTGFSLRWPRET</sequence>
<evidence type="ECO:0000313" key="1">
    <source>
        <dbReference type="EMBL" id="QUC23558.1"/>
    </source>
</evidence>
<dbReference type="RefSeq" id="XP_043001231.1">
    <property type="nucleotide sequence ID" value="XM_043145296.1"/>
</dbReference>
<dbReference type="GeneID" id="66068576"/>
<name>A0A8E5HYC6_USTVR</name>
<accession>A0A8E5HYC6</accession>
<reference evidence="1" key="1">
    <citation type="submission" date="2020-03" db="EMBL/GenBank/DDBJ databases">
        <title>A mixture of massive structural variations and highly conserved coding sequences in Ustilaginoidea virens genome.</title>
        <authorList>
            <person name="Zhang K."/>
            <person name="Zhao Z."/>
            <person name="Zhang Z."/>
            <person name="Li Y."/>
            <person name="Hsiang T."/>
            <person name="Sun W."/>
        </authorList>
    </citation>
    <scope>NUCLEOTIDE SEQUENCE</scope>
    <source>
        <strain evidence="1">UV-8b</strain>
    </source>
</reference>
<protein>
    <submittedName>
        <fullName evidence="1">Uncharacterized protein</fullName>
    </submittedName>
</protein>